<reference evidence="4" key="1">
    <citation type="submission" date="2021-02" db="EMBL/GenBank/DDBJ databases">
        <authorList>
            <person name="Dougan E. K."/>
            <person name="Rhodes N."/>
            <person name="Thang M."/>
            <person name="Chan C."/>
        </authorList>
    </citation>
    <scope>NUCLEOTIDE SEQUENCE</scope>
</reference>
<comment type="caution">
    <text evidence="4">The sequence shown here is derived from an EMBL/GenBank/DDBJ whole genome shotgun (WGS) entry which is preliminary data.</text>
</comment>
<feature type="compositionally biased region" description="Low complexity" evidence="2">
    <location>
        <begin position="957"/>
        <end position="968"/>
    </location>
</feature>
<evidence type="ECO:0000256" key="2">
    <source>
        <dbReference type="SAM" id="MobiDB-lite"/>
    </source>
</evidence>
<dbReference type="Proteomes" id="UP000601435">
    <property type="component" value="Unassembled WGS sequence"/>
</dbReference>
<organism evidence="4 5">
    <name type="scientific">Symbiodinium necroappetens</name>
    <dbReference type="NCBI Taxonomy" id="1628268"/>
    <lineage>
        <taxon>Eukaryota</taxon>
        <taxon>Sar</taxon>
        <taxon>Alveolata</taxon>
        <taxon>Dinophyceae</taxon>
        <taxon>Suessiales</taxon>
        <taxon>Symbiodiniaceae</taxon>
        <taxon>Symbiodinium</taxon>
    </lineage>
</organism>
<evidence type="ECO:0000256" key="1">
    <source>
        <dbReference type="SAM" id="Coils"/>
    </source>
</evidence>
<name>A0A812Z986_9DINO</name>
<feature type="compositionally biased region" description="Gly residues" evidence="2">
    <location>
        <begin position="931"/>
        <end position="941"/>
    </location>
</feature>
<feature type="region of interest" description="Disordered" evidence="2">
    <location>
        <begin position="270"/>
        <end position="371"/>
    </location>
</feature>
<evidence type="ECO:0000313" key="5">
    <source>
        <dbReference type="Proteomes" id="UP000601435"/>
    </source>
</evidence>
<feature type="compositionally biased region" description="Low complexity" evidence="2">
    <location>
        <begin position="911"/>
        <end position="920"/>
    </location>
</feature>
<dbReference type="PROSITE" id="PS00028">
    <property type="entry name" value="ZINC_FINGER_C2H2_1"/>
    <property type="match status" value="1"/>
</dbReference>
<feature type="compositionally biased region" description="Basic and acidic residues" evidence="2">
    <location>
        <begin position="315"/>
        <end position="328"/>
    </location>
</feature>
<evidence type="ECO:0000259" key="3">
    <source>
        <dbReference type="PROSITE" id="PS00028"/>
    </source>
</evidence>
<feature type="domain" description="C2H2-type" evidence="3">
    <location>
        <begin position="2419"/>
        <end position="2440"/>
    </location>
</feature>
<accession>A0A812Z986</accession>
<gene>
    <name evidence="4" type="ORF">SNEC2469_LOCUS24239</name>
</gene>
<keyword evidence="1" id="KW-0175">Coiled coil</keyword>
<keyword evidence="5" id="KW-1185">Reference proteome</keyword>
<protein>
    <recommendedName>
        <fullName evidence="3">C2H2-type domain-containing protein</fullName>
    </recommendedName>
</protein>
<feature type="region of interest" description="Disordered" evidence="2">
    <location>
        <begin position="1"/>
        <end position="30"/>
    </location>
</feature>
<sequence length="2674" mass="292380">MWRGARARRAPWEETPAPPPAPRSSFPTYDSVKVAQEDKRITVIRETRNGPPSAGSQSLTLVQTVQQAVNTARKSSNRVLKLKRDIELKDAQWSQYTKDIKASFAKEKERHALAISHLEQELQAAQEASQADQLAIQKAADRCFLSASGSEETDNNAAWNAMMAVDDTSEGVPSIPREVWEYMAHSARTMRESAMQGGTIPSEMLVPPGLASLPAPAPPPAPPVQRHVEAVLAAPAAPLPYSSAAAPDAPAYNALSPSIAKTGAVPFAGSSPLLHGPVPEQHMGPVETDQDAANPGPSDGGAARPAGHPSSGRAGVKDMTKKPPERPDVQGPSLGAKLDAKRAREPLVVPEGMGPAMRPFRGAGPPPPGGLGLPAETRTTPPGVSEEPAPEFHNISEEDGIFEVHGTEVFGSLGEPVPWTALQLSLAQFSLGESTDCWTVEPEYRGHCWSEANPLLCIGLPDALPPGFLFRFLSPFARSGVGCGHWLSRAVLAWFVLPVQVWAAPKQWGEAVDILIAAAVLFPEPLHVEPQAPDLMSDTDFAIRQSMIESRQASILDTSLHNAEDLPVPPLNDPEEDVEVAPAFTTGVFYVLAPHYQSEIVQMHLPSPCDLQTILNEARRGLNALKMRFSFRVLPTFPQLGSDYASLLVVPVWLDVTSMQVIVWDFRALGGPVYAAYCWNAVTYGDCIRESRRHGFHDWQAFVNSHSQALIQDASFVAVPGGVVQFQPPGAGPVWRGTLAARLDRPNSWSIDPDLPEIQVERPLLILHHEQVTLYTSRRFPVPGTRTFITSLVERTPDTALIVAPPGNFLTNVDYYGVTCRDVLAVYPLTPTPDRDCIIVFLDPRQTGNPLAHILLPERRVAPVALARFLNLRPPVCHKIAFWPRPEEDGMLALSEGDTVVFGYIDEAACSDDSSGSISDSSDDSDFDPGVGRGEGDGPSGSAGPDRGPPSAHEGGEASSRSRSPPGRFRGHALAQDPLSFAPLAVGTGLLLNTCPTAAYAPVPDPQTLLDGHCIFSLQSLAICCALGVVLWRVAATFPDIQRYASLGRARSPAKVRTCKLIEEPTGHNSQAQNRIDTLRSLASALGGPWLPRPFWRAGMLPPEDMVPEDSDEDLEPQICSIHCVVLKHTYCPESLTVDIPLPATQDELRLAVQHARTLQARERFPVLSPVLSQRGEGTAIFTARPVWGPGYCSVCLDTSAIDGRIFMAYTLEYASRAELIRIAHLPTNVVWGFDSIFPLSVVAGAYCLACRDGCHLFLADLWPQPMDVSLDGVPCVTALAVGDGWQTWYAYDGFVDIGALLHAFDRDAPLGWRTRLADNRQPWQQLRPVVLSQEPLANHLPTMCVTSSLPVGKHVEISGVPLLIACYVPPVRVLTVLAPANVSVDDILRLSGVEARDVHVYFSDQPWALRTQTVLAVAPGDLITIFPDGHPRIPPVALTRILASPEGWSDEPSPLGPYERQAWILTSHASHRIFLDDQSGLTLREVFANHVGAVSEANTVLPAVPALLDHEFQGIPSTQVFLAAPPSQVESMLQRSACHIDVDVLLAFAFGSLAALLRPVPLIMSGFGFHSVDFPRGDDDEEAHHPGRCGDWEYNFRLYCGTAVFLSKPFMKERVSITGMLRLCSTLISHGYKGPSFALFDALPGFVLSLALPPQFGFHALWVCSLSVFLVLICAKLHSASAFTAPSPLQRTDEFHRAAMQAIPRSPSPTEELVLTSDGSFRADTLAAGWGLVADEEDDAGTMLNDLLLGLDLCIPSTFASCMVGDGGTLFQKRNARLGLSRVFLLDMPAWTTLQQSCGAVFPPRGEVDVPAGRSAWTPKLYAPQWSTDVSEHAAVVVDYLYDALARHFPHKQRRLRASFFSEETSALHRAVAALRHAARARTQALRHTYLRCVWLAWRSPVDTFDSLFGGRWLWDLRTRLGHNCLLLRRFGRRLRATCKSDKVAHLSSLSDEVARAPYAEVHRAVQRVLRPRKYRKASSDPLPKLYKPDGSLCQTSQEVADTWREHFRILEGGIAVGAGELVRRLLACPHGKRLNQHSVIPPHGRRQVFHRSLRGLVVDHWSKNSMPLQVGGKTGLLFVDLQSAYYAVIRETVLGGVDLQSAYYAVIRETVLGGGLSDRPIEVVAGALGLDIEDLQLLRFYAEQEPILHQQNASPLLVSLARELHRQTWFVLAEDPKATIIETQRGTRPRGTLADVLFNVLFAKVRVTDIAYADDLCTPVVCQKARQEAFVQLKGRVPIWPDSKGLLWLDLVPRKEEIVRVQSDTTAETRNALPYACAVGPHVGGRNMAVGLPSAEALLHGERLRLLGQLVCSAPDHVWALVAWNQPFQAGLRAACDWLHSQVGAAVVPGTVVDNWQGWSAFILARPGHWKGLIRRAEGYDIERHHLPATLDRAIRASWEPVVPPPASPMADMEHACLLCGFAFCTRQQWGAHAQRKHGYRNTATKLAVGRQCGSCGTLFASQVAAQAPSLPEQTDLCLDLLAALERLESADDQEVYDLVASFVAPLPDLRRTLQTWVDSLPVGALRSAAEDVLLVLKPDLLCSQICGKVSEDQVGRSFDPRVVRPAYCPRSSAHPVLYMGSCDRNWLERWHLLHMPTERLDFDADDRSFGRCSGLCLAFPPPPQQERSFLHPGPLPLRALRLVNAWTSRLLSILPSALRVAAQGIPVLLRT</sequence>
<feature type="coiled-coil region" evidence="1">
    <location>
        <begin position="108"/>
        <end position="135"/>
    </location>
</feature>
<feature type="region of interest" description="Disordered" evidence="2">
    <location>
        <begin position="911"/>
        <end position="972"/>
    </location>
</feature>
<dbReference type="EMBL" id="CAJNJA010046363">
    <property type="protein sequence ID" value="CAE7816687.1"/>
    <property type="molecule type" value="Genomic_DNA"/>
</dbReference>
<proteinExistence type="predicted"/>
<dbReference type="InterPro" id="IPR013087">
    <property type="entry name" value="Znf_C2H2_type"/>
</dbReference>
<evidence type="ECO:0000313" key="4">
    <source>
        <dbReference type="EMBL" id="CAE7816687.1"/>
    </source>
</evidence>